<dbReference type="InterPro" id="IPR003607">
    <property type="entry name" value="HD/PDEase_dom"/>
</dbReference>
<dbReference type="Proteomes" id="UP000567186">
    <property type="component" value="Unassembled WGS sequence"/>
</dbReference>
<dbReference type="Gene3D" id="1.10.3210.10">
    <property type="entry name" value="Hypothetical protein af1432"/>
    <property type="match status" value="1"/>
</dbReference>
<evidence type="ECO:0000313" key="4">
    <source>
        <dbReference type="EMBL" id="NMT62309.1"/>
    </source>
</evidence>
<dbReference type="SUPFAM" id="SSF109604">
    <property type="entry name" value="HD-domain/PDEase-like"/>
    <property type="match status" value="1"/>
</dbReference>
<evidence type="ECO:0000313" key="5">
    <source>
        <dbReference type="Proteomes" id="UP000567186"/>
    </source>
</evidence>
<organism evidence="4 5">
    <name type="scientific">Marinobacter orientalis</name>
    <dbReference type="NCBI Taxonomy" id="1928859"/>
    <lineage>
        <taxon>Bacteria</taxon>
        <taxon>Pseudomonadati</taxon>
        <taxon>Pseudomonadota</taxon>
        <taxon>Gammaproteobacteria</taxon>
        <taxon>Pseudomonadales</taxon>
        <taxon>Marinobacteraceae</taxon>
        <taxon>Marinobacter</taxon>
    </lineage>
</organism>
<reference evidence="4 5" key="1">
    <citation type="submission" date="2020-04" db="EMBL/GenBank/DDBJ databases">
        <title>Marinobacter oceani sp. nov., isolated from marine solar saltern.</title>
        <authorList>
            <person name="Chen X.-Y."/>
        </authorList>
    </citation>
    <scope>NUCLEOTIDE SEQUENCE [LARGE SCALE GENOMIC DNA]</scope>
    <source>
        <strain evidence="4 5">W62</strain>
    </source>
</reference>
<accession>A0A7Y0RA16</accession>
<dbReference type="GO" id="GO:0008081">
    <property type="term" value="F:phosphoric diester hydrolase activity"/>
    <property type="evidence" value="ECO:0007669"/>
    <property type="project" value="UniProtKB-ARBA"/>
</dbReference>
<comment type="caution">
    <text evidence="4">The sequence shown here is derived from an EMBL/GenBank/DDBJ whole genome shotgun (WGS) entry which is preliminary data.</text>
</comment>
<dbReference type="Pfam" id="PF13487">
    <property type="entry name" value="HD_5"/>
    <property type="match status" value="1"/>
</dbReference>
<dbReference type="SMART" id="SM00471">
    <property type="entry name" value="HDc"/>
    <property type="match status" value="1"/>
</dbReference>
<dbReference type="RefSeq" id="WP_135953707.1">
    <property type="nucleotide sequence ID" value="NZ_JABCKY010000001.1"/>
</dbReference>
<feature type="domain" description="HD-GYP" evidence="3">
    <location>
        <begin position="157"/>
        <end position="354"/>
    </location>
</feature>
<gene>
    <name evidence="4" type="ORF">HIU99_01745</name>
</gene>
<dbReference type="PANTHER" id="PTHR45228:SF1">
    <property type="entry name" value="CYCLIC DI-GMP PHOSPHODIESTERASE TM_0186"/>
    <property type="match status" value="1"/>
</dbReference>
<dbReference type="OrthoDB" id="9802066at2"/>
<evidence type="ECO:0000259" key="3">
    <source>
        <dbReference type="PROSITE" id="PS51832"/>
    </source>
</evidence>
<dbReference type="SUPFAM" id="SSF52172">
    <property type="entry name" value="CheY-like"/>
    <property type="match status" value="1"/>
</dbReference>
<dbReference type="CDD" id="cd17551">
    <property type="entry name" value="REC_RpfG-like"/>
    <property type="match status" value="1"/>
</dbReference>
<dbReference type="InterPro" id="IPR011006">
    <property type="entry name" value="CheY-like_superfamily"/>
</dbReference>
<dbReference type="InterPro" id="IPR052020">
    <property type="entry name" value="Cyclic_di-GMP/3'3'-cGAMP_PDE"/>
</dbReference>
<feature type="domain" description="Response regulatory" evidence="2">
    <location>
        <begin position="13"/>
        <end position="130"/>
    </location>
</feature>
<dbReference type="GO" id="GO:0000160">
    <property type="term" value="P:phosphorelay signal transduction system"/>
    <property type="evidence" value="ECO:0007669"/>
    <property type="project" value="InterPro"/>
</dbReference>
<keyword evidence="5" id="KW-1185">Reference proteome</keyword>
<keyword evidence="1" id="KW-0597">Phosphoprotein</keyword>
<feature type="modified residue" description="4-aspartylphosphate" evidence="1">
    <location>
        <position position="63"/>
    </location>
</feature>
<evidence type="ECO:0000259" key="2">
    <source>
        <dbReference type="PROSITE" id="PS50110"/>
    </source>
</evidence>
<dbReference type="AlphaFoldDB" id="A0A7Y0RA16"/>
<dbReference type="Pfam" id="PF00072">
    <property type="entry name" value="Response_reg"/>
    <property type="match status" value="1"/>
</dbReference>
<protein>
    <submittedName>
        <fullName evidence="4">Response regulator</fullName>
    </submittedName>
</protein>
<dbReference type="InterPro" id="IPR001789">
    <property type="entry name" value="Sig_transdc_resp-reg_receiver"/>
</dbReference>
<dbReference type="InterPro" id="IPR037522">
    <property type="entry name" value="HD_GYP_dom"/>
</dbReference>
<dbReference type="PROSITE" id="PS51832">
    <property type="entry name" value="HD_GYP"/>
    <property type="match status" value="1"/>
</dbReference>
<sequence length="354" mass="40301">MPAFSDASFFDHKIFVVDDEPVNLKLMERILSAEGYQNIVSISDPHQVLPAYEQHQPALILLDLNMPGMNGFQVMQQLAGLEDPLMPPIVILTAQNQQDSLLQALQQGARDYVTKPFDRRELLMRVRNILDAHVAHRMVRHQKEHLEAQVRERTHELQETRLEIIRRLGHAAEYRDEETGNHIIRMSKMCVLLAQKLGWPECRCDLILNASPMHDIGKIGIPDAILLKPGKLEPEEWETMKMHAEIGARLLEGNDSELLTMAREIAISHHEKWDGSGYPAGLSGTDIPLSGRIAAIADVFDALTSERPYKHAWKLEDAIALIRDNRGRHFDPELVDLFLADVDSFVRIKNAYRD</sequence>
<dbReference type="EMBL" id="JABCKY010000001">
    <property type="protein sequence ID" value="NMT62309.1"/>
    <property type="molecule type" value="Genomic_DNA"/>
</dbReference>
<proteinExistence type="predicted"/>
<dbReference type="Gene3D" id="3.40.50.2300">
    <property type="match status" value="1"/>
</dbReference>
<name>A0A7Y0RA16_9GAMM</name>
<dbReference type="CDD" id="cd00077">
    <property type="entry name" value="HDc"/>
    <property type="match status" value="1"/>
</dbReference>
<dbReference type="SMART" id="SM00448">
    <property type="entry name" value="REC"/>
    <property type="match status" value="1"/>
</dbReference>
<dbReference type="PROSITE" id="PS50110">
    <property type="entry name" value="RESPONSE_REGULATORY"/>
    <property type="match status" value="1"/>
</dbReference>
<dbReference type="PANTHER" id="PTHR45228">
    <property type="entry name" value="CYCLIC DI-GMP PHOSPHODIESTERASE TM_0186-RELATED"/>
    <property type="match status" value="1"/>
</dbReference>
<evidence type="ECO:0000256" key="1">
    <source>
        <dbReference type="PROSITE-ProRule" id="PRU00169"/>
    </source>
</evidence>